<dbReference type="InterPro" id="IPR019833">
    <property type="entry name" value="Mn/Fe_SOD_BS"/>
</dbReference>
<dbReference type="InterPro" id="IPR001189">
    <property type="entry name" value="Mn/Fe_SOD"/>
</dbReference>
<comment type="catalytic activity">
    <reaction evidence="5 7">
        <text>2 superoxide + 2 H(+) = H2O2 + O2</text>
        <dbReference type="Rhea" id="RHEA:20696"/>
        <dbReference type="ChEBI" id="CHEBI:15378"/>
        <dbReference type="ChEBI" id="CHEBI:15379"/>
        <dbReference type="ChEBI" id="CHEBI:16240"/>
        <dbReference type="ChEBI" id="CHEBI:18421"/>
        <dbReference type="EC" id="1.15.1.1"/>
    </reaction>
</comment>
<dbReference type="InterPro" id="IPR036314">
    <property type="entry name" value="SOD_C_sf"/>
</dbReference>
<keyword evidence="11" id="KW-1185">Reference proteome</keyword>
<dbReference type="FunFam" id="1.10.287.990:FF:000001">
    <property type="entry name" value="Superoxide dismutase"/>
    <property type="match status" value="1"/>
</dbReference>
<proteinExistence type="inferred from homology"/>
<evidence type="ECO:0000259" key="8">
    <source>
        <dbReference type="Pfam" id="PF00081"/>
    </source>
</evidence>
<sequence>MSYILPSLSYNYDALEPYFDEKTMKIHHTKHHQTYVDNTNDILKDFPEFSKLEIEDLIQNLNKIPLVKRTFLRNNAGGHANHSMFWKGLKIGTELQGQLKSAIERDFVSVENFKQVFEKTALTHFGSGWAWLILTSNDKLVVISTSNQDNPLMGNLVSNIFGYPILGLDLWEHAYYLKYENRRQEYIQAFWSVINWDEAAKRFAKKTF</sequence>
<dbReference type="InterPro" id="IPR019832">
    <property type="entry name" value="Mn/Fe_SOD_C"/>
</dbReference>
<evidence type="ECO:0000256" key="6">
    <source>
        <dbReference type="PIRSR" id="PIRSR000349-1"/>
    </source>
</evidence>
<dbReference type="OrthoDB" id="9803125at2"/>
<protein>
    <recommendedName>
        <fullName evidence="7">Superoxide dismutase</fullName>
        <ecNumber evidence="7">1.15.1.1</ecNumber>
    </recommendedName>
</protein>
<dbReference type="PROSITE" id="PS00088">
    <property type="entry name" value="SOD_MN"/>
    <property type="match status" value="1"/>
</dbReference>
<dbReference type="PRINTS" id="PR01703">
    <property type="entry name" value="MNSODISMTASE"/>
</dbReference>
<dbReference type="STRING" id="634113.AUT07_00388"/>
<dbReference type="EC" id="1.15.1.1" evidence="7"/>
<evidence type="ECO:0000313" key="10">
    <source>
        <dbReference type="EMBL" id="AMA64961.1"/>
    </source>
</evidence>
<comment type="function">
    <text evidence="1">Destroys superoxide anion radicals which are normally produced within the cells and which are toxic to biological systems.</text>
</comment>
<feature type="binding site" evidence="6">
    <location>
        <position position="82"/>
    </location>
    <ligand>
        <name>Mn(2+)</name>
        <dbReference type="ChEBI" id="CHEBI:29035"/>
    </ligand>
</feature>
<gene>
    <name evidence="10" type="primary">sodA</name>
    <name evidence="10" type="ORF">AUT07_00388</name>
</gene>
<organism evidence="10 11">
    <name type="scientific">Candidatus Arsenophonus lipoptenae</name>
    <dbReference type="NCBI Taxonomy" id="634113"/>
    <lineage>
        <taxon>Bacteria</taxon>
        <taxon>Pseudomonadati</taxon>
        <taxon>Pseudomonadota</taxon>
        <taxon>Gammaproteobacteria</taxon>
        <taxon>Enterobacterales</taxon>
        <taxon>Morganellaceae</taxon>
        <taxon>Arsenophonus</taxon>
    </lineage>
</organism>
<dbReference type="SUPFAM" id="SSF46609">
    <property type="entry name" value="Fe,Mn superoxide dismutase (SOD), N-terminal domain"/>
    <property type="match status" value="1"/>
</dbReference>
<dbReference type="Pfam" id="PF00081">
    <property type="entry name" value="Sod_Fe_N"/>
    <property type="match status" value="1"/>
</dbReference>
<feature type="binding site" evidence="6">
    <location>
        <position position="173"/>
    </location>
    <ligand>
        <name>Mn(2+)</name>
        <dbReference type="ChEBI" id="CHEBI:29035"/>
    </ligand>
</feature>
<dbReference type="GO" id="GO:0004784">
    <property type="term" value="F:superoxide dismutase activity"/>
    <property type="evidence" value="ECO:0007669"/>
    <property type="project" value="UniProtKB-EC"/>
</dbReference>
<dbReference type="PANTHER" id="PTHR43595">
    <property type="entry name" value="37S RIBOSOMAL PROTEIN S26, MITOCHONDRIAL"/>
    <property type="match status" value="1"/>
</dbReference>
<evidence type="ECO:0000313" key="11">
    <source>
        <dbReference type="Proteomes" id="UP000069926"/>
    </source>
</evidence>
<feature type="binding site" evidence="6">
    <location>
        <position position="169"/>
    </location>
    <ligand>
        <name>Mn(2+)</name>
        <dbReference type="ChEBI" id="CHEBI:29035"/>
    </ligand>
</feature>
<dbReference type="KEGG" id="asy:AUT07_00388"/>
<dbReference type="Proteomes" id="UP000069926">
    <property type="component" value="Chromosome"/>
</dbReference>
<dbReference type="PANTHER" id="PTHR43595:SF2">
    <property type="entry name" value="SMALL RIBOSOMAL SUBUNIT PROTEIN MS42"/>
    <property type="match status" value="1"/>
</dbReference>
<evidence type="ECO:0000256" key="3">
    <source>
        <dbReference type="ARBA" id="ARBA00022723"/>
    </source>
</evidence>
<dbReference type="PATRIC" id="fig|634113.3.peg.373"/>
<reference evidence="10 11" key="1">
    <citation type="submission" date="2016-01" db="EMBL/GenBank/DDBJ databases">
        <title>Genome sequence of Ca. Arsenophonus lipopteni, the exclusive symbiont of a blood sucking fly Lipoptena cervi (Diptera: Hippoboscidae).</title>
        <authorList>
            <person name="Novakova E."/>
            <person name="Hypsa V."/>
            <person name="Nguyen P."/>
            <person name="Husnik F."/>
            <person name="Darby A.C."/>
        </authorList>
    </citation>
    <scope>NUCLEOTIDE SEQUENCE [LARGE SCALE GENOMIC DNA]</scope>
    <source>
        <strain evidence="10 11">CB</strain>
    </source>
</reference>
<evidence type="ECO:0000259" key="9">
    <source>
        <dbReference type="Pfam" id="PF02777"/>
    </source>
</evidence>
<name>A0A109QB72_9GAMM</name>
<dbReference type="Gene3D" id="1.10.287.990">
    <property type="entry name" value="Fe,Mn superoxide dismutase (SOD) domain"/>
    <property type="match status" value="1"/>
</dbReference>
<dbReference type="FunFam" id="3.55.40.20:FF:000001">
    <property type="entry name" value="Superoxide dismutase"/>
    <property type="match status" value="1"/>
</dbReference>
<comment type="function">
    <text evidence="7">Destroys radicals which are normally produced within the cells and which are toxic to biological systems.</text>
</comment>
<feature type="domain" description="Manganese/iron superoxide dismutase C-terminal" evidence="9">
    <location>
        <begin position="96"/>
        <end position="202"/>
    </location>
</feature>
<dbReference type="AlphaFoldDB" id="A0A109QB72"/>
<dbReference type="GO" id="GO:0030145">
    <property type="term" value="F:manganese ion binding"/>
    <property type="evidence" value="ECO:0007669"/>
    <property type="project" value="UniProtKB-ARBA"/>
</dbReference>
<dbReference type="PIRSF" id="PIRSF000349">
    <property type="entry name" value="SODismutase"/>
    <property type="match status" value="1"/>
</dbReference>
<dbReference type="RefSeq" id="WP_066283480.1">
    <property type="nucleotide sequence ID" value="NZ_CP013920.1"/>
</dbReference>
<keyword evidence="4 7" id="KW-0560">Oxidoreductase</keyword>
<comment type="similarity">
    <text evidence="2 7">Belongs to the iron/manganese superoxide dismutase family.</text>
</comment>
<dbReference type="Gene3D" id="3.55.40.20">
    <property type="entry name" value="Iron/manganese superoxide dismutase, C-terminal domain"/>
    <property type="match status" value="1"/>
</dbReference>
<evidence type="ECO:0000256" key="2">
    <source>
        <dbReference type="ARBA" id="ARBA00008714"/>
    </source>
</evidence>
<dbReference type="SUPFAM" id="SSF54719">
    <property type="entry name" value="Fe,Mn superoxide dismutase (SOD), C-terminal domain"/>
    <property type="match status" value="1"/>
</dbReference>
<dbReference type="InterPro" id="IPR036324">
    <property type="entry name" value="Mn/Fe_SOD_N_sf"/>
</dbReference>
<dbReference type="InterPro" id="IPR019831">
    <property type="entry name" value="Mn/Fe_SOD_N"/>
</dbReference>
<dbReference type="Pfam" id="PF02777">
    <property type="entry name" value="Sod_Fe_C"/>
    <property type="match status" value="1"/>
</dbReference>
<evidence type="ECO:0000256" key="1">
    <source>
        <dbReference type="ARBA" id="ARBA00002170"/>
    </source>
</evidence>
<feature type="domain" description="Manganese/iron superoxide dismutase N-terminal" evidence="8">
    <location>
        <begin position="3"/>
        <end position="89"/>
    </location>
</feature>
<accession>A0A109QB72</accession>
<feature type="binding site" evidence="6">
    <location>
        <position position="27"/>
    </location>
    <ligand>
        <name>Mn(2+)</name>
        <dbReference type="ChEBI" id="CHEBI:29035"/>
    </ligand>
</feature>
<keyword evidence="3 6" id="KW-0479">Metal-binding</keyword>
<evidence type="ECO:0000256" key="5">
    <source>
        <dbReference type="ARBA" id="ARBA00049204"/>
    </source>
</evidence>
<dbReference type="GO" id="GO:0005737">
    <property type="term" value="C:cytoplasm"/>
    <property type="evidence" value="ECO:0007669"/>
    <property type="project" value="TreeGrafter"/>
</dbReference>
<dbReference type="EMBL" id="CP013920">
    <property type="protein sequence ID" value="AMA64961.1"/>
    <property type="molecule type" value="Genomic_DNA"/>
</dbReference>
<evidence type="ECO:0000256" key="7">
    <source>
        <dbReference type="RuleBase" id="RU000414"/>
    </source>
</evidence>
<evidence type="ECO:0000256" key="4">
    <source>
        <dbReference type="ARBA" id="ARBA00023002"/>
    </source>
</evidence>